<evidence type="ECO:0000256" key="3">
    <source>
        <dbReference type="ARBA" id="ARBA00022516"/>
    </source>
</evidence>
<evidence type="ECO:0000256" key="1">
    <source>
        <dbReference type="ARBA" id="ARBA00005189"/>
    </source>
</evidence>
<accession>A0A9W7AF01</accession>
<dbReference type="NCBIfam" id="NF004957">
    <property type="entry name" value="PRK06300.1"/>
    <property type="match status" value="1"/>
</dbReference>
<evidence type="ECO:0000313" key="8">
    <source>
        <dbReference type="EMBL" id="GMH69371.1"/>
    </source>
</evidence>
<dbReference type="Gene3D" id="1.10.8.400">
    <property type="entry name" value="Enoyl acyl carrier protein reductase"/>
    <property type="match status" value="1"/>
</dbReference>
<evidence type="ECO:0000256" key="4">
    <source>
        <dbReference type="ARBA" id="ARBA00022832"/>
    </source>
</evidence>
<evidence type="ECO:0000313" key="9">
    <source>
        <dbReference type="Proteomes" id="UP001165082"/>
    </source>
</evidence>
<dbReference type="PANTHER" id="PTHR43159">
    <property type="entry name" value="ENOYL-[ACYL-CARRIER-PROTEIN] REDUCTASE"/>
    <property type="match status" value="1"/>
</dbReference>
<gene>
    <name evidence="8" type="ORF">TrRE_jg6175</name>
</gene>
<dbReference type="GO" id="GO:0004318">
    <property type="term" value="F:enoyl-[acyl-carrier-protein] reductase (NADH) activity"/>
    <property type="evidence" value="ECO:0007669"/>
    <property type="project" value="InterPro"/>
</dbReference>
<comment type="caution">
    <text evidence="8">The sequence shown here is derived from an EMBL/GenBank/DDBJ whole genome shotgun (WGS) entry which is preliminary data.</text>
</comment>
<dbReference type="InterPro" id="IPR014358">
    <property type="entry name" value="Enoyl-ACP_Rdtase_NADH"/>
</dbReference>
<evidence type="ECO:0008006" key="10">
    <source>
        <dbReference type="Google" id="ProtNLM"/>
    </source>
</evidence>
<comment type="similarity">
    <text evidence="2">Belongs to the short-chain dehydrogenases/reductases (SDR) family. FabI subfamily.</text>
</comment>
<dbReference type="PANTHER" id="PTHR43159:SF2">
    <property type="entry name" value="ENOYL-[ACYL-CARRIER-PROTEIN] REDUCTASE [NADH], CHLOROPLASTIC"/>
    <property type="match status" value="1"/>
</dbReference>
<dbReference type="Proteomes" id="UP001165082">
    <property type="component" value="Unassembled WGS sequence"/>
</dbReference>
<comment type="pathway">
    <text evidence="1">Lipid metabolism.</text>
</comment>
<evidence type="ECO:0000256" key="7">
    <source>
        <dbReference type="ARBA" id="ARBA00023160"/>
    </source>
</evidence>
<keyword evidence="6" id="KW-0443">Lipid metabolism</keyword>
<keyword evidence="3" id="KW-0444">Lipid biosynthesis</keyword>
<keyword evidence="7" id="KW-0275">Fatty acid biosynthesis</keyword>
<dbReference type="GO" id="GO:0006633">
    <property type="term" value="P:fatty acid biosynthetic process"/>
    <property type="evidence" value="ECO:0007669"/>
    <property type="project" value="UniProtKB-KW"/>
</dbReference>
<name>A0A9W7AF01_9STRA</name>
<keyword evidence="9" id="KW-1185">Reference proteome</keyword>
<keyword evidence="4" id="KW-0276">Fatty acid metabolism</keyword>
<organism evidence="8 9">
    <name type="scientific">Triparma retinervis</name>
    <dbReference type="NCBI Taxonomy" id="2557542"/>
    <lineage>
        <taxon>Eukaryota</taxon>
        <taxon>Sar</taxon>
        <taxon>Stramenopiles</taxon>
        <taxon>Ochrophyta</taxon>
        <taxon>Bolidophyceae</taxon>
        <taxon>Parmales</taxon>
        <taxon>Triparmaceae</taxon>
        <taxon>Triparma</taxon>
    </lineage>
</organism>
<reference evidence="8" key="1">
    <citation type="submission" date="2022-07" db="EMBL/GenBank/DDBJ databases">
        <title>Genome analysis of Parmales, a sister group of diatoms, reveals the evolutionary specialization of diatoms from phago-mixotrophs to photoautotrophs.</title>
        <authorList>
            <person name="Ban H."/>
            <person name="Sato S."/>
            <person name="Yoshikawa S."/>
            <person name="Kazumasa Y."/>
            <person name="Nakamura Y."/>
            <person name="Ichinomiya M."/>
            <person name="Saitoh K."/>
            <person name="Sato N."/>
            <person name="Blanc-Mathieu R."/>
            <person name="Endo H."/>
            <person name="Kuwata A."/>
            <person name="Ogata H."/>
        </authorList>
    </citation>
    <scope>NUCLEOTIDE SEQUENCE</scope>
</reference>
<proteinExistence type="inferred from homology"/>
<dbReference type="PRINTS" id="PR00081">
    <property type="entry name" value="GDHRDH"/>
</dbReference>
<sequence length="311" mass="33069">MASTSTRPTFGRNKNAATTTSLDAYNVDLKGKLADAGATIIVGTWPPVLKIFQIGLRKGDFDADSSLTSGGKMEIDKIYPLDAVFDKPEDVPEEVKNNKRYAGLEGYTISEVAKQIEADYGKIDILVHSLANGPEVTKPLLETSRAGYLAASSASAYSYVSLLQHFAPIMNEGGSALSLTYIASEKVIPGYGGGMSSAKAQLESDTRTLAFEAGRKHGIRVNTISAGPLKSRAASAIGGKGQKKTFIEYAIDYSRANAPMAQDLYSEDVGNTGLFLCSNMARAITGVTMYVDNGLNCMGMALDAKSMEQAE</sequence>
<dbReference type="Pfam" id="PF13561">
    <property type="entry name" value="adh_short_C2"/>
    <property type="match status" value="1"/>
</dbReference>
<evidence type="ECO:0000256" key="2">
    <source>
        <dbReference type="ARBA" id="ARBA00009233"/>
    </source>
</evidence>
<dbReference type="InterPro" id="IPR002347">
    <property type="entry name" value="SDR_fam"/>
</dbReference>
<dbReference type="OrthoDB" id="417891at2759"/>
<dbReference type="SUPFAM" id="SSF51735">
    <property type="entry name" value="NAD(P)-binding Rossmann-fold domains"/>
    <property type="match status" value="1"/>
</dbReference>
<keyword evidence="5" id="KW-0560">Oxidoreductase</keyword>
<evidence type="ECO:0000256" key="6">
    <source>
        <dbReference type="ARBA" id="ARBA00023098"/>
    </source>
</evidence>
<protein>
    <recommendedName>
        <fullName evidence="10">Enoyl-[acyl-carrier-protein] reductase (NADH)</fullName>
    </recommendedName>
</protein>
<evidence type="ECO:0000256" key="5">
    <source>
        <dbReference type="ARBA" id="ARBA00023002"/>
    </source>
</evidence>
<dbReference type="Gene3D" id="3.40.50.720">
    <property type="entry name" value="NAD(P)-binding Rossmann-like Domain"/>
    <property type="match status" value="1"/>
</dbReference>
<dbReference type="EMBL" id="BRXZ01004148">
    <property type="protein sequence ID" value="GMH69371.1"/>
    <property type="molecule type" value="Genomic_DNA"/>
</dbReference>
<dbReference type="AlphaFoldDB" id="A0A9W7AF01"/>
<dbReference type="InterPro" id="IPR036291">
    <property type="entry name" value="NAD(P)-bd_dom_sf"/>
</dbReference>